<proteinExistence type="inferred from homology"/>
<name>A0ABQ2EAL9_9GAMM</name>
<comment type="similarity">
    <text evidence="1">Belongs to the glycosyltransferase 2 family.</text>
</comment>
<comment type="caution">
    <text evidence="5">The sequence shown here is derived from an EMBL/GenBank/DDBJ whole genome shotgun (WGS) entry which is preliminary data.</text>
</comment>
<keyword evidence="3" id="KW-0808">Transferase</keyword>
<keyword evidence="2" id="KW-0328">Glycosyltransferase</keyword>
<evidence type="ECO:0000313" key="6">
    <source>
        <dbReference type="Proteomes" id="UP000599009"/>
    </source>
</evidence>
<evidence type="ECO:0000313" key="5">
    <source>
        <dbReference type="EMBL" id="GGJ99177.1"/>
    </source>
</evidence>
<protein>
    <recommendedName>
        <fullName evidence="4">Glycosyltransferase 2-like domain-containing protein</fullName>
    </recommendedName>
</protein>
<dbReference type="EMBL" id="BMME01000001">
    <property type="protein sequence ID" value="GGJ99177.1"/>
    <property type="molecule type" value="Genomic_DNA"/>
</dbReference>
<keyword evidence="6" id="KW-1185">Reference proteome</keyword>
<dbReference type="PANTHER" id="PTHR43179:SF12">
    <property type="entry name" value="GALACTOFURANOSYLTRANSFERASE GLFT2"/>
    <property type="match status" value="1"/>
</dbReference>
<feature type="domain" description="Glycosyltransferase 2-like" evidence="4">
    <location>
        <begin position="24"/>
        <end position="139"/>
    </location>
</feature>
<sequence length="287" mass="30506">MAGREGAGVPELPVLLLPVAVDDDALDACLAALDAGTPAGTRIWLADDAQAGPRALAIIERWLERTPLRAEYTRRQRRLGEVAHLDEALSACGDADVIVLAPDAVPGPGWARQLAACAARDGAIATATPWCNAGETAAWPDCGEVSPQPGDAVLARLARAAERMSPVHPELPAAIDHAVYIRGRARARAGGLDAASYASWYAALIDLSLRMAGLGWRNVLCETAFVARGGEGGPADGDLDALAARWPGWYPRLAEFLMHDPIKDRRQELARRLAGVDPPSQHELFEP</sequence>
<dbReference type="PANTHER" id="PTHR43179">
    <property type="entry name" value="RHAMNOSYLTRANSFERASE WBBL"/>
    <property type="match status" value="1"/>
</dbReference>
<dbReference type="SUPFAM" id="SSF53448">
    <property type="entry name" value="Nucleotide-diphospho-sugar transferases"/>
    <property type="match status" value="1"/>
</dbReference>
<dbReference type="InterPro" id="IPR029044">
    <property type="entry name" value="Nucleotide-diphossugar_trans"/>
</dbReference>
<dbReference type="Pfam" id="PF00535">
    <property type="entry name" value="Glycos_transf_2"/>
    <property type="match status" value="1"/>
</dbReference>
<evidence type="ECO:0000259" key="4">
    <source>
        <dbReference type="Pfam" id="PF00535"/>
    </source>
</evidence>
<gene>
    <name evidence="5" type="ORF">GCM10011394_05380</name>
</gene>
<dbReference type="Gene3D" id="3.90.550.10">
    <property type="entry name" value="Spore Coat Polysaccharide Biosynthesis Protein SpsA, Chain A"/>
    <property type="match status" value="1"/>
</dbReference>
<dbReference type="InterPro" id="IPR001173">
    <property type="entry name" value="Glyco_trans_2-like"/>
</dbReference>
<dbReference type="Proteomes" id="UP000599009">
    <property type="component" value="Unassembled WGS sequence"/>
</dbReference>
<evidence type="ECO:0000256" key="2">
    <source>
        <dbReference type="ARBA" id="ARBA00022676"/>
    </source>
</evidence>
<dbReference type="RefSeq" id="WP_132985546.1">
    <property type="nucleotide sequence ID" value="NZ_BMME01000001.1"/>
</dbReference>
<organism evidence="5 6">
    <name type="scientific">Luteimonas terricola</name>
    <dbReference type="NCBI Taxonomy" id="645597"/>
    <lineage>
        <taxon>Bacteria</taxon>
        <taxon>Pseudomonadati</taxon>
        <taxon>Pseudomonadota</taxon>
        <taxon>Gammaproteobacteria</taxon>
        <taxon>Lysobacterales</taxon>
        <taxon>Lysobacteraceae</taxon>
        <taxon>Luteimonas</taxon>
    </lineage>
</organism>
<evidence type="ECO:0000256" key="3">
    <source>
        <dbReference type="ARBA" id="ARBA00022679"/>
    </source>
</evidence>
<accession>A0ABQ2EAL9</accession>
<reference evidence="6" key="1">
    <citation type="journal article" date="2019" name="Int. J. Syst. Evol. Microbiol.">
        <title>The Global Catalogue of Microorganisms (GCM) 10K type strain sequencing project: providing services to taxonomists for standard genome sequencing and annotation.</title>
        <authorList>
            <consortium name="The Broad Institute Genomics Platform"/>
            <consortium name="The Broad Institute Genome Sequencing Center for Infectious Disease"/>
            <person name="Wu L."/>
            <person name="Ma J."/>
        </authorList>
    </citation>
    <scope>NUCLEOTIDE SEQUENCE [LARGE SCALE GENOMIC DNA]</scope>
    <source>
        <strain evidence="6">CGMCC 1.8985</strain>
    </source>
</reference>
<evidence type="ECO:0000256" key="1">
    <source>
        <dbReference type="ARBA" id="ARBA00006739"/>
    </source>
</evidence>